<evidence type="ECO:0000259" key="7">
    <source>
        <dbReference type="PROSITE" id="PS50011"/>
    </source>
</evidence>
<evidence type="ECO:0000313" key="9">
    <source>
        <dbReference type="Proteomes" id="UP000282656"/>
    </source>
</evidence>
<dbReference type="PROSITE" id="PS00108">
    <property type="entry name" value="PROTEIN_KINASE_ST"/>
    <property type="match status" value="1"/>
</dbReference>
<dbReference type="SUPFAM" id="SSF56112">
    <property type="entry name" value="Protein kinase-like (PK-like)"/>
    <property type="match status" value="1"/>
</dbReference>
<accession>A0A3A8Q0H0</accession>
<evidence type="ECO:0000256" key="2">
    <source>
        <dbReference type="ARBA" id="ARBA00022741"/>
    </source>
</evidence>
<dbReference type="CDD" id="cd14014">
    <property type="entry name" value="STKc_PknB_like"/>
    <property type="match status" value="1"/>
</dbReference>
<feature type="compositionally biased region" description="Low complexity" evidence="6">
    <location>
        <begin position="484"/>
        <end position="494"/>
    </location>
</feature>
<evidence type="ECO:0000256" key="5">
    <source>
        <dbReference type="PROSITE-ProRule" id="PRU10141"/>
    </source>
</evidence>
<evidence type="ECO:0000256" key="3">
    <source>
        <dbReference type="ARBA" id="ARBA00022777"/>
    </source>
</evidence>
<sequence length="512" mass="54094">MGTDDLLAHTVLSESGDAVTDGGGAPLVMSPPGQEVQEGTVLGNYQLEKLLGEGSMGRVFQARHVRLGRQVALKVLKPEHARDSSFVQRFFQEARTVNQINHEHIVEVFDFVDESPDGHVYCVMELLRGQSLAALLKEEGLTLERVQRMGVQVCAALGAAHQVGVVHRDIKPDNLFITQRSGQQDFVKVLDFGVAKLITTQTGVSLTGTLDGTIIGTPAYMAPEQAAGLPVDARADIYAVGNILYEMLSGHPPFQAPAFGQLVVQIITQPPPPLPTHLPSGERVPQELASLVMRCLAKEPEARPQHLAEVTTALLMMPTSPLAAAPANTEALAEEAERPTLRMKVPGLLRDRRIQVSVGLAALALVSGITTWTGLHSMRASQPAREPVAVASTSGASAAGAPAVLGAADAVTLTVHSSPPGAKVVRVDTGEELGTTPLTKALSRQAVPPQLRVELAGYVPLERSVELKQGAATAELTVPLVKASAGPRRAPARAPGRKGGSRDAVIDPFASQ</sequence>
<keyword evidence="4 5" id="KW-0067">ATP-binding</keyword>
<dbReference type="InterPro" id="IPR017441">
    <property type="entry name" value="Protein_kinase_ATP_BS"/>
</dbReference>
<dbReference type="GO" id="GO:0005524">
    <property type="term" value="F:ATP binding"/>
    <property type="evidence" value="ECO:0007669"/>
    <property type="project" value="UniProtKB-UniRule"/>
</dbReference>
<feature type="region of interest" description="Disordered" evidence="6">
    <location>
        <begin position="484"/>
        <end position="512"/>
    </location>
</feature>
<dbReference type="Pfam" id="PF08308">
    <property type="entry name" value="PEGA"/>
    <property type="match status" value="1"/>
</dbReference>
<reference evidence="9" key="1">
    <citation type="submission" date="2018-09" db="EMBL/GenBank/DDBJ databases">
        <authorList>
            <person name="Livingstone P.G."/>
            <person name="Whitworth D.E."/>
        </authorList>
    </citation>
    <scope>NUCLEOTIDE SEQUENCE [LARGE SCALE GENOMIC DNA]</scope>
    <source>
        <strain evidence="9">AB047A</strain>
    </source>
</reference>
<dbReference type="InterPro" id="IPR013229">
    <property type="entry name" value="PEGA"/>
</dbReference>
<dbReference type="OrthoDB" id="9801841at2"/>
<dbReference type="PROSITE" id="PS50011">
    <property type="entry name" value="PROTEIN_KINASE_DOM"/>
    <property type="match status" value="1"/>
</dbReference>
<dbReference type="PANTHER" id="PTHR43289:SF30">
    <property type="entry name" value="NON-SPECIFIC SERINE_THREONINE PROTEIN KINASE"/>
    <property type="match status" value="1"/>
</dbReference>
<keyword evidence="2 5" id="KW-0547">Nucleotide-binding</keyword>
<keyword evidence="1" id="KW-0808">Transferase</keyword>
<organism evidence="8 9">
    <name type="scientific">Corallococcus interemptor</name>
    <dbReference type="NCBI Taxonomy" id="2316720"/>
    <lineage>
        <taxon>Bacteria</taxon>
        <taxon>Pseudomonadati</taxon>
        <taxon>Myxococcota</taxon>
        <taxon>Myxococcia</taxon>
        <taxon>Myxococcales</taxon>
        <taxon>Cystobacterineae</taxon>
        <taxon>Myxococcaceae</taxon>
        <taxon>Corallococcus</taxon>
    </lineage>
</organism>
<proteinExistence type="predicted"/>
<keyword evidence="3" id="KW-0418">Kinase</keyword>
<evidence type="ECO:0000256" key="1">
    <source>
        <dbReference type="ARBA" id="ARBA00022679"/>
    </source>
</evidence>
<dbReference type="AlphaFoldDB" id="A0A3A8Q0H0"/>
<dbReference type="Proteomes" id="UP000282656">
    <property type="component" value="Unassembled WGS sequence"/>
</dbReference>
<dbReference type="PANTHER" id="PTHR43289">
    <property type="entry name" value="MITOGEN-ACTIVATED PROTEIN KINASE KINASE KINASE 20-RELATED"/>
    <property type="match status" value="1"/>
</dbReference>
<protein>
    <submittedName>
        <fullName evidence="8">PEGA domain-containing protein</fullName>
    </submittedName>
</protein>
<keyword evidence="9" id="KW-1185">Reference proteome</keyword>
<feature type="binding site" evidence="5">
    <location>
        <position position="74"/>
    </location>
    <ligand>
        <name>ATP</name>
        <dbReference type="ChEBI" id="CHEBI:30616"/>
    </ligand>
</feature>
<dbReference type="InterPro" id="IPR000719">
    <property type="entry name" value="Prot_kinase_dom"/>
</dbReference>
<gene>
    <name evidence="8" type="ORF">D7X96_30140</name>
</gene>
<dbReference type="PROSITE" id="PS00107">
    <property type="entry name" value="PROTEIN_KINASE_ATP"/>
    <property type="match status" value="1"/>
</dbReference>
<dbReference type="GO" id="GO:0004674">
    <property type="term" value="F:protein serine/threonine kinase activity"/>
    <property type="evidence" value="ECO:0007669"/>
    <property type="project" value="TreeGrafter"/>
</dbReference>
<dbReference type="InterPro" id="IPR011009">
    <property type="entry name" value="Kinase-like_dom_sf"/>
</dbReference>
<dbReference type="InterPro" id="IPR008271">
    <property type="entry name" value="Ser/Thr_kinase_AS"/>
</dbReference>
<comment type="caution">
    <text evidence="8">The sequence shown here is derived from an EMBL/GenBank/DDBJ whole genome shotgun (WGS) entry which is preliminary data.</text>
</comment>
<name>A0A3A8Q0H0_9BACT</name>
<evidence type="ECO:0000256" key="4">
    <source>
        <dbReference type="ARBA" id="ARBA00022840"/>
    </source>
</evidence>
<dbReference type="Pfam" id="PF00069">
    <property type="entry name" value="Pkinase"/>
    <property type="match status" value="1"/>
</dbReference>
<dbReference type="RefSeq" id="WP_121771330.1">
    <property type="nucleotide sequence ID" value="NZ_RAWM01000115.1"/>
</dbReference>
<feature type="domain" description="Protein kinase" evidence="7">
    <location>
        <begin position="45"/>
        <end position="315"/>
    </location>
</feature>
<dbReference type="SMART" id="SM00220">
    <property type="entry name" value="S_TKc"/>
    <property type="match status" value="1"/>
</dbReference>
<evidence type="ECO:0000256" key="6">
    <source>
        <dbReference type="SAM" id="MobiDB-lite"/>
    </source>
</evidence>
<dbReference type="Gene3D" id="1.10.510.10">
    <property type="entry name" value="Transferase(Phosphotransferase) domain 1"/>
    <property type="match status" value="1"/>
</dbReference>
<evidence type="ECO:0000313" key="8">
    <source>
        <dbReference type="EMBL" id="RKH62259.1"/>
    </source>
</evidence>
<dbReference type="Gene3D" id="3.30.200.20">
    <property type="entry name" value="Phosphorylase Kinase, domain 1"/>
    <property type="match status" value="1"/>
</dbReference>
<dbReference type="EMBL" id="RAWM01000115">
    <property type="protein sequence ID" value="RKH62259.1"/>
    <property type="molecule type" value="Genomic_DNA"/>
</dbReference>